<feature type="transmembrane region" description="Helical" evidence="1">
    <location>
        <begin position="36"/>
        <end position="58"/>
    </location>
</feature>
<comment type="caution">
    <text evidence="2">The sequence shown here is derived from an EMBL/GenBank/DDBJ whole genome shotgun (WGS) entry which is preliminary data.</text>
</comment>
<accession>A0AAJ1S3H2</accession>
<evidence type="ECO:0000313" key="2">
    <source>
        <dbReference type="EMBL" id="MDP7734997.1"/>
    </source>
</evidence>
<evidence type="ECO:0000313" key="3">
    <source>
        <dbReference type="Proteomes" id="UP001229081"/>
    </source>
</evidence>
<reference evidence="2" key="1">
    <citation type="submission" date="2023-06" db="EMBL/GenBank/DDBJ databases">
        <title>Identification of two novel mycobacterium reveal diversities and complexities of Mycobacterium gordonae clade.</title>
        <authorList>
            <person name="Matsumoto Y."/>
            <person name="Nakamura S."/>
            <person name="Motooka D."/>
            <person name="Fukushima K."/>
        </authorList>
    </citation>
    <scope>NUCLEOTIDE SEQUENCE</scope>
    <source>
        <strain evidence="2">TY812</strain>
    </source>
</reference>
<organism evidence="2 3">
    <name type="scientific">Mycobacterium paragordonae</name>
    <dbReference type="NCBI Taxonomy" id="1389713"/>
    <lineage>
        <taxon>Bacteria</taxon>
        <taxon>Bacillati</taxon>
        <taxon>Actinomycetota</taxon>
        <taxon>Actinomycetes</taxon>
        <taxon>Mycobacteriales</taxon>
        <taxon>Mycobacteriaceae</taxon>
        <taxon>Mycobacterium</taxon>
    </lineage>
</organism>
<dbReference type="Proteomes" id="UP001229081">
    <property type="component" value="Unassembled WGS sequence"/>
</dbReference>
<keyword evidence="1" id="KW-1133">Transmembrane helix</keyword>
<protein>
    <submittedName>
        <fullName evidence="2">Uncharacterized protein</fullName>
    </submittedName>
</protein>
<dbReference type="RefSeq" id="WP_240748639.1">
    <property type="nucleotide sequence ID" value="NZ_JAUFSA010000001.1"/>
</dbReference>
<keyword evidence="1" id="KW-0472">Membrane</keyword>
<gene>
    <name evidence="2" type="ORF">QXL92_09595</name>
</gene>
<name>A0AAJ1S3H2_9MYCO</name>
<dbReference type="AlphaFoldDB" id="A0AAJ1S3H2"/>
<dbReference type="EMBL" id="JAUFSA010000001">
    <property type="protein sequence ID" value="MDP7734997.1"/>
    <property type="molecule type" value="Genomic_DNA"/>
</dbReference>
<proteinExistence type="predicted"/>
<keyword evidence="1" id="KW-0812">Transmembrane</keyword>
<evidence type="ECO:0000256" key="1">
    <source>
        <dbReference type="SAM" id="Phobius"/>
    </source>
</evidence>
<sequence length="70" mass="7141">MLTTAPAYTTNLFLQGIREFIQGHPMGLVNAVGYPLAAGITLSTMAAALEILILAAAAQQIGADLSALVA</sequence>